<organism evidence="3">
    <name type="scientific">Gongylonema pulchrum</name>
    <dbReference type="NCBI Taxonomy" id="637853"/>
    <lineage>
        <taxon>Eukaryota</taxon>
        <taxon>Metazoa</taxon>
        <taxon>Ecdysozoa</taxon>
        <taxon>Nematoda</taxon>
        <taxon>Chromadorea</taxon>
        <taxon>Rhabditida</taxon>
        <taxon>Spirurina</taxon>
        <taxon>Spiruromorpha</taxon>
        <taxon>Spiruroidea</taxon>
        <taxon>Gongylonematidae</taxon>
        <taxon>Gongylonema</taxon>
    </lineage>
</organism>
<dbReference type="Gene3D" id="2.70.160.11">
    <property type="entry name" value="Hnrnp arginine n-methyltransferase1"/>
    <property type="match status" value="1"/>
</dbReference>
<proteinExistence type="predicted"/>
<dbReference type="Proteomes" id="UP000271098">
    <property type="component" value="Unassembled WGS sequence"/>
</dbReference>
<dbReference type="OrthoDB" id="5980806at2759"/>
<protein>
    <submittedName>
        <fullName evidence="3">MR_MLE_C domain-containing protein</fullName>
    </submittedName>
</protein>
<accession>A0A183E0S5</accession>
<evidence type="ECO:0000313" key="3">
    <source>
        <dbReference type="WBParaSite" id="GPUH_0001458501-mRNA-1"/>
    </source>
</evidence>
<evidence type="ECO:0000313" key="2">
    <source>
        <dbReference type="Proteomes" id="UP000271098"/>
    </source>
</evidence>
<sequence length="176" mass="19724">MDCGLLGEGIACSLYDALKRQIAFSPIIIPQKDFLTAFHPDAKDISMDLEPYWCCAANEIRGGYKILSEVVEIFNISFAARSQLEKLNEHVVVDLHTAPITCSGTAHSIMAWFRCELFPGAPILNTSPESKSCWQQAFYPLPKPLYLEKGFLCTLEVNAFRDHLLCSLRNVIVPEN</sequence>
<dbReference type="AlphaFoldDB" id="A0A183E0S5"/>
<dbReference type="WBParaSite" id="GPUH_0001458501-mRNA-1">
    <property type="protein sequence ID" value="GPUH_0001458501-mRNA-1"/>
    <property type="gene ID" value="GPUH_0001458501"/>
</dbReference>
<reference evidence="1 2" key="2">
    <citation type="submission" date="2018-11" db="EMBL/GenBank/DDBJ databases">
        <authorList>
            <consortium name="Pathogen Informatics"/>
        </authorList>
    </citation>
    <scope>NUCLEOTIDE SEQUENCE [LARGE SCALE GENOMIC DNA]</scope>
</reference>
<reference evidence="3" key="1">
    <citation type="submission" date="2016-06" db="UniProtKB">
        <authorList>
            <consortium name="WormBaseParasite"/>
        </authorList>
    </citation>
    <scope>IDENTIFICATION</scope>
</reference>
<gene>
    <name evidence="1" type="ORF">GPUH_LOCUS14566</name>
</gene>
<keyword evidence="2" id="KW-1185">Reference proteome</keyword>
<evidence type="ECO:0000313" key="1">
    <source>
        <dbReference type="EMBL" id="VDN24375.1"/>
    </source>
</evidence>
<dbReference type="EMBL" id="UYRT01081413">
    <property type="protein sequence ID" value="VDN24375.1"/>
    <property type="molecule type" value="Genomic_DNA"/>
</dbReference>
<name>A0A183E0S5_9BILA</name>